<accession>A0A0D2DX66</accession>
<dbReference type="EMBL" id="KN846959">
    <property type="protein sequence ID" value="KIW66703.1"/>
    <property type="molecule type" value="Genomic_DNA"/>
</dbReference>
<keyword evidence="3" id="KW-1185">Reference proteome</keyword>
<evidence type="ECO:0000313" key="2">
    <source>
        <dbReference type="EMBL" id="KIW66702.1"/>
    </source>
</evidence>
<feature type="domain" description="Heterokaryon incompatibility" evidence="1">
    <location>
        <begin position="34"/>
        <end position="216"/>
    </location>
</feature>
<evidence type="ECO:0000313" key="3">
    <source>
        <dbReference type="Proteomes" id="UP000054266"/>
    </source>
</evidence>
<dbReference type="AlphaFoldDB" id="A0A0D2DX66"/>
<dbReference type="PANTHER" id="PTHR24148">
    <property type="entry name" value="ANKYRIN REPEAT DOMAIN-CONTAINING PROTEIN 39 HOMOLOG-RELATED"/>
    <property type="match status" value="1"/>
</dbReference>
<dbReference type="InterPro" id="IPR010730">
    <property type="entry name" value="HET"/>
</dbReference>
<dbReference type="PANTHER" id="PTHR24148:SF64">
    <property type="entry name" value="HETEROKARYON INCOMPATIBILITY DOMAIN-CONTAINING PROTEIN"/>
    <property type="match status" value="1"/>
</dbReference>
<dbReference type="EMBL" id="KN846959">
    <property type="protein sequence ID" value="KIW66702.1"/>
    <property type="molecule type" value="Genomic_DNA"/>
</dbReference>
<evidence type="ECO:0000259" key="1">
    <source>
        <dbReference type="Pfam" id="PF06985"/>
    </source>
</evidence>
<sequence>MAAVLPSRLLGMVDGKFRVFNPRGEGAPMVRAFDIISHTWNDPTPEYKCGIPGVDWPLTIDPIKIEEIKKLMTQPDVLPFMWVDCLCLNQGDEDEKCTEIAKMYEYYKSARKCHILIDMKEPWNPQGVVDNLKFVDHIRTNIHSTSLAAESMLTPNMRQRLSMWENEAVWTFPLDKTTVRSAGIDMGVLNCYSTCIGYVRSLFTNFYFSRVWTFEEMLLGKNITLWGINQVTMFCIGQLDTWMDLAIDSADKAAKLSEWIEEGRVLNTSSIDAILGKIEEDVVYLMFLQRQVFGIHGARTDIINGGPRWWYDNYQGVCNVFSAVSIRPRTCYKKGDIFKGLLGVFNGLFTPEEIKTKLKGDDMEKLSFEFFKQLSLKTGGAWTRLVITSGEREKWDWIPVVANPNSLLTTDCFAGVVRLGNLKTGSNGLAKASAMTSLEGVPRKYMKITLREGGGAEGEFNFVFKGCNCGRAVKTGRFFGTEPIPSHDQPVYVAGDETGRMLVQCATILGGVIDPSGNVVDYRERLLNNLRPLWATTDPNAKPKNWGRRCVSGTFWEDPHRHPDFRTHNMSMNYRMNVICASRLDNESTSKLSCHVRVKCGCTIDAPFPLIFEAITAVQGSSLGRVTAKQGNEGRITLHDGMGLVQVGDVGKAFDLVAFGGNIHAYRMHARSCRKTRIDQFVDPKLGFPTGRALVREEFTHGVADGLRDYGYVPTGDESGDDTGSGNLLIYRKRPLGNYKIIGVCIDNWIQHKRGRSLVTIQ</sequence>
<dbReference type="InterPro" id="IPR052895">
    <property type="entry name" value="HetReg/Transcr_Mod"/>
</dbReference>
<dbReference type="STRING" id="5601.A0A0D2DX66"/>
<gene>
    <name evidence="2" type="ORF">PV04_06008</name>
</gene>
<dbReference type="HOGENOM" id="CLU_336173_0_0_1"/>
<reference evidence="2 3" key="1">
    <citation type="submission" date="2015-01" db="EMBL/GenBank/DDBJ databases">
        <title>The Genome Sequence of Capronia semiimmersa CBS27337.</title>
        <authorList>
            <consortium name="The Broad Institute Genomics Platform"/>
            <person name="Cuomo C."/>
            <person name="de Hoog S."/>
            <person name="Gorbushina A."/>
            <person name="Stielow B."/>
            <person name="Teixiera M."/>
            <person name="Abouelleil A."/>
            <person name="Chapman S.B."/>
            <person name="Priest M."/>
            <person name="Young S.K."/>
            <person name="Wortman J."/>
            <person name="Nusbaum C."/>
            <person name="Birren B."/>
        </authorList>
    </citation>
    <scope>NUCLEOTIDE SEQUENCE [LARGE SCALE GENOMIC DNA]</scope>
    <source>
        <strain evidence="2 3">CBS 27337</strain>
    </source>
</reference>
<organism evidence="2 3">
    <name type="scientific">Phialophora macrospora</name>
    <dbReference type="NCBI Taxonomy" id="1851006"/>
    <lineage>
        <taxon>Eukaryota</taxon>
        <taxon>Fungi</taxon>
        <taxon>Dikarya</taxon>
        <taxon>Ascomycota</taxon>
        <taxon>Pezizomycotina</taxon>
        <taxon>Eurotiomycetes</taxon>
        <taxon>Chaetothyriomycetidae</taxon>
        <taxon>Chaetothyriales</taxon>
        <taxon>Herpotrichiellaceae</taxon>
        <taxon>Phialophora</taxon>
    </lineage>
</organism>
<name>A0A0D2DX66_9EURO</name>
<dbReference type="Proteomes" id="UP000054266">
    <property type="component" value="Unassembled WGS sequence"/>
</dbReference>
<proteinExistence type="predicted"/>
<dbReference type="Pfam" id="PF06985">
    <property type="entry name" value="HET"/>
    <property type="match status" value="1"/>
</dbReference>
<protein>
    <recommendedName>
        <fullName evidence="1">Heterokaryon incompatibility domain-containing protein</fullName>
    </recommendedName>
</protein>